<evidence type="ECO:0000313" key="2">
    <source>
        <dbReference type="Proteomes" id="UP000257109"/>
    </source>
</evidence>
<reference evidence="1" key="1">
    <citation type="submission" date="2018-05" db="EMBL/GenBank/DDBJ databases">
        <title>Draft genome of Mucuna pruriens seed.</title>
        <authorList>
            <person name="Nnadi N.E."/>
            <person name="Vos R."/>
            <person name="Hasami M.H."/>
            <person name="Devisetty U.K."/>
            <person name="Aguiy J.C."/>
        </authorList>
    </citation>
    <scope>NUCLEOTIDE SEQUENCE [LARGE SCALE GENOMIC DNA]</scope>
    <source>
        <strain evidence="1">JCA_2017</strain>
    </source>
</reference>
<dbReference type="AlphaFoldDB" id="A0A371FRJ6"/>
<comment type="caution">
    <text evidence="1">The sequence shown here is derived from an EMBL/GenBank/DDBJ whole genome shotgun (WGS) entry which is preliminary data.</text>
</comment>
<sequence>MTLRCGNLGVDIPNNAQNWSREVEKIFLAMEYTDAQKVIFSISILVEEAEYWWENTRTCMEVEE</sequence>
<proteinExistence type="predicted"/>
<dbReference type="OrthoDB" id="1433902at2759"/>
<evidence type="ECO:0008006" key="3">
    <source>
        <dbReference type="Google" id="ProtNLM"/>
    </source>
</evidence>
<feature type="non-terminal residue" evidence="1">
    <location>
        <position position="1"/>
    </location>
</feature>
<accession>A0A371FRJ6</accession>
<gene>
    <name evidence="1" type="ORF">CR513_38429</name>
</gene>
<protein>
    <recommendedName>
        <fullName evidence="3">Retrotransposon gag domain-containing protein</fullName>
    </recommendedName>
</protein>
<dbReference type="Proteomes" id="UP000257109">
    <property type="component" value="Unassembled WGS sequence"/>
</dbReference>
<name>A0A371FRJ6_MUCPR</name>
<keyword evidence="2" id="KW-1185">Reference proteome</keyword>
<organism evidence="1 2">
    <name type="scientific">Mucuna pruriens</name>
    <name type="common">Velvet bean</name>
    <name type="synonym">Dolichos pruriens</name>
    <dbReference type="NCBI Taxonomy" id="157652"/>
    <lineage>
        <taxon>Eukaryota</taxon>
        <taxon>Viridiplantae</taxon>
        <taxon>Streptophyta</taxon>
        <taxon>Embryophyta</taxon>
        <taxon>Tracheophyta</taxon>
        <taxon>Spermatophyta</taxon>
        <taxon>Magnoliopsida</taxon>
        <taxon>eudicotyledons</taxon>
        <taxon>Gunneridae</taxon>
        <taxon>Pentapetalae</taxon>
        <taxon>rosids</taxon>
        <taxon>fabids</taxon>
        <taxon>Fabales</taxon>
        <taxon>Fabaceae</taxon>
        <taxon>Papilionoideae</taxon>
        <taxon>50 kb inversion clade</taxon>
        <taxon>NPAAA clade</taxon>
        <taxon>indigoferoid/millettioid clade</taxon>
        <taxon>Phaseoleae</taxon>
        <taxon>Mucuna</taxon>
    </lineage>
</organism>
<dbReference type="EMBL" id="QJKJ01008059">
    <property type="protein sequence ID" value="RDX80954.1"/>
    <property type="molecule type" value="Genomic_DNA"/>
</dbReference>
<evidence type="ECO:0000313" key="1">
    <source>
        <dbReference type="EMBL" id="RDX80954.1"/>
    </source>
</evidence>